<dbReference type="CDD" id="cd04455">
    <property type="entry name" value="S1_NusA"/>
    <property type="match status" value="1"/>
</dbReference>
<dbReference type="Pfam" id="PF00575">
    <property type="entry name" value="S1"/>
    <property type="match status" value="1"/>
</dbReference>
<evidence type="ECO:0000256" key="4">
    <source>
        <dbReference type="ARBA" id="ARBA00022884"/>
    </source>
</evidence>
<accession>A0A381VQ06</accession>
<gene>
    <name evidence="8" type="ORF">METZ01_LOCUS95226</name>
</gene>
<sequence length="510" mass="58047">MAKERIKVIREEMLQVANNVAQEKSIDQDSVFGAMEQALEKAARVKYGTERDIRVSIDRETGDIQLNSYLEVVEQFTEEEQSRQILLNEAKKIKQNIEVGEFIIKELPPIELGRVAAQNAKGVIIQKVREADKSRQYEEYKDKIGEIVLGIVKRIEFGNLIVDLGKSEAIIKREELIPRETFKNGDRVRAYIYDVKQDVKGYQVFLSRTHPQFLVKLFTQEVPEIYEGVIIIKSVARDPGSRAKISVFTEDSTIDPVGACVGMRGSRVQAVVNELQGEKIDIVTWSTNQATFLANALAPAEVSKIFLYEEKNKVEVVIPDDQLSLAIGRKGQNVKLASNLTNLEIDILTEAEEAEKRQEEFKEKTSMLSGLLDVEDVIAQLLVTEGYVSIESIASEISENLEKIAGFDKELAKEIILRANNYIKYQEQEDQKIIDEKIHDEELKKLKGMNNKMLAQLAKENIVTLNDFADLASFELIDKEEGIFKNLDIEEEIINNMIMQAREKWFIDNN</sequence>
<keyword evidence="2" id="KW-0963">Cytoplasm</keyword>
<dbReference type="InterPro" id="IPR025249">
    <property type="entry name" value="TF_NusA_KH_1st"/>
</dbReference>
<dbReference type="SUPFAM" id="SSF47794">
    <property type="entry name" value="Rad51 N-terminal domain-like"/>
    <property type="match status" value="2"/>
</dbReference>
<reference evidence="8" key="1">
    <citation type="submission" date="2018-05" db="EMBL/GenBank/DDBJ databases">
        <authorList>
            <person name="Lanie J.A."/>
            <person name="Ng W.-L."/>
            <person name="Kazmierczak K.M."/>
            <person name="Andrzejewski T.M."/>
            <person name="Davidsen T.M."/>
            <person name="Wayne K.J."/>
            <person name="Tettelin H."/>
            <person name="Glass J.I."/>
            <person name="Rusch D."/>
            <person name="Podicherti R."/>
            <person name="Tsui H.-C.T."/>
            <person name="Winkler M.E."/>
        </authorList>
    </citation>
    <scope>NUCLEOTIDE SEQUENCE</scope>
</reference>
<dbReference type="EMBL" id="UINC01009449">
    <property type="protein sequence ID" value="SVA42372.1"/>
    <property type="molecule type" value="Genomic_DNA"/>
</dbReference>
<keyword evidence="5" id="KW-0805">Transcription regulation</keyword>
<dbReference type="FunFam" id="2.40.50.140:FF:000058">
    <property type="entry name" value="Transcription termination/antitermination protein NusA"/>
    <property type="match status" value="1"/>
</dbReference>
<dbReference type="PANTHER" id="PTHR22648:SF0">
    <property type="entry name" value="TRANSCRIPTION TERMINATION_ANTITERMINATION PROTEIN NUSA"/>
    <property type="match status" value="1"/>
</dbReference>
<dbReference type="HAMAP" id="MF_00945_B">
    <property type="entry name" value="NusA_B"/>
    <property type="match status" value="1"/>
</dbReference>
<evidence type="ECO:0000313" key="8">
    <source>
        <dbReference type="EMBL" id="SVA42372.1"/>
    </source>
</evidence>
<dbReference type="FunFam" id="3.30.300.20:FF:000005">
    <property type="entry name" value="Transcription termination/antitermination protein NusA"/>
    <property type="match status" value="1"/>
</dbReference>
<keyword evidence="1" id="KW-0806">Transcription termination</keyword>
<dbReference type="PROSITE" id="PS50084">
    <property type="entry name" value="KH_TYPE_1"/>
    <property type="match status" value="1"/>
</dbReference>
<dbReference type="SUPFAM" id="SSF50249">
    <property type="entry name" value="Nucleic acid-binding proteins"/>
    <property type="match status" value="1"/>
</dbReference>
<dbReference type="SUPFAM" id="SSF69705">
    <property type="entry name" value="Transcription factor NusA, N-terminal domain"/>
    <property type="match status" value="1"/>
</dbReference>
<evidence type="ECO:0000259" key="7">
    <source>
        <dbReference type="PROSITE" id="PS50126"/>
    </source>
</evidence>
<evidence type="ECO:0000256" key="1">
    <source>
        <dbReference type="ARBA" id="ARBA00022472"/>
    </source>
</evidence>
<dbReference type="GO" id="GO:0003700">
    <property type="term" value="F:DNA-binding transcription factor activity"/>
    <property type="evidence" value="ECO:0007669"/>
    <property type="project" value="InterPro"/>
</dbReference>
<dbReference type="InterPro" id="IPR058582">
    <property type="entry name" value="KH_NusA_2nd"/>
</dbReference>
<dbReference type="InterPro" id="IPR013735">
    <property type="entry name" value="TF_NusA_N"/>
</dbReference>
<dbReference type="Gene3D" id="3.30.1480.10">
    <property type="entry name" value="NusA, N-terminal domain"/>
    <property type="match status" value="1"/>
</dbReference>
<dbReference type="InterPro" id="IPR012340">
    <property type="entry name" value="NA-bd_OB-fold"/>
</dbReference>
<dbReference type="GO" id="GO:0031564">
    <property type="term" value="P:transcription antitermination"/>
    <property type="evidence" value="ECO:0007669"/>
    <property type="project" value="UniProtKB-KW"/>
</dbReference>
<dbReference type="InterPro" id="IPR004087">
    <property type="entry name" value="KH_dom"/>
</dbReference>
<dbReference type="Pfam" id="PF26594">
    <property type="entry name" value="KH_NusA_2nd"/>
    <property type="match status" value="1"/>
</dbReference>
<dbReference type="Gene3D" id="3.30.300.20">
    <property type="match status" value="2"/>
</dbReference>
<protein>
    <recommendedName>
        <fullName evidence="7">S1 motif domain-containing protein</fullName>
    </recommendedName>
</protein>
<dbReference type="InterPro" id="IPR010213">
    <property type="entry name" value="TF_NusA"/>
</dbReference>
<dbReference type="AlphaFoldDB" id="A0A381VQ06"/>
<dbReference type="Gene3D" id="2.40.50.140">
    <property type="entry name" value="Nucleic acid-binding proteins"/>
    <property type="match status" value="1"/>
</dbReference>
<dbReference type="FunFam" id="3.30.300.20:FF:000002">
    <property type="entry name" value="Transcription termination/antitermination protein NusA"/>
    <property type="match status" value="1"/>
</dbReference>
<feature type="domain" description="S1 motif" evidence="7">
    <location>
        <begin position="145"/>
        <end position="209"/>
    </location>
</feature>
<dbReference type="CDD" id="cd02134">
    <property type="entry name" value="KH-II_NusA_rpt1"/>
    <property type="match status" value="1"/>
</dbReference>
<evidence type="ECO:0000256" key="6">
    <source>
        <dbReference type="ARBA" id="ARBA00023163"/>
    </source>
</evidence>
<dbReference type="PROSITE" id="PS50126">
    <property type="entry name" value="S1"/>
    <property type="match status" value="1"/>
</dbReference>
<dbReference type="InterPro" id="IPR010995">
    <property type="entry name" value="DNA_repair_Rad51/TF_NusA_a-hlx"/>
</dbReference>
<dbReference type="CDD" id="cd22529">
    <property type="entry name" value="KH-II_NusA_rpt2"/>
    <property type="match status" value="1"/>
</dbReference>
<proteinExistence type="inferred from homology"/>
<dbReference type="SUPFAM" id="SSF54814">
    <property type="entry name" value="Prokaryotic type KH domain (KH-domain type II)"/>
    <property type="match status" value="2"/>
</dbReference>
<dbReference type="InterPro" id="IPR030842">
    <property type="entry name" value="TF_NusA_bacterial"/>
</dbReference>
<dbReference type="GO" id="GO:0000166">
    <property type="term" value="F:nucleotide binding"/>
    <property type="evidence" value="ECO:0007669"/>
    <property type="project" value="InterPro"/>
</dbReference>
<dbReference type="InterPro" id="IPR003029">
    <property type="entry name" value="S1_domain"/>
</dbReference>
<keyword evidence="4" id="KW-0694">RNA-binding</keyword>
<dbReference type="InterPro" id="IPR015946">
    <property type="entry name" value="KH_dom-like_a/b"/>
</dbReference>
<dbReference type="GO" id="GO:0006353">
    <property type="term" value="P:DNA-templated transcription termination"/>
    <property type="evidence" value="ECO:0007669"/>
    <property type="project" value="UniProtKB-KW"/>
</dbReference>
<dbReference type="InterPro" id="IPR009019">
    <property type="entry name" value="KH_sf_prok-type"/>
</dbReference>
<dbReference type="Pfam" id="PF14520">
    <property type="entry name" value="HHH_5"/>
    <property type="match status" value="1"/>
</dbReference>
<dbReference type="Pfam" id="PF13184">
    <property type="entry name" value="KH_NusA_1st"/>
    <property type="match status" value="1"/>
</dbReference>
<dbReference type="SMART" id="SM00316">
    <property type="entry name" value="S1"/>
    <property type="match status" value="1"/>
</dbReference>
<name>A0A381VQ06_9ZZZZ</name>
<keyword evidence="3" id="KW-0889">Transcription antitermination</keyword>
<dbReference type="PANTHER" id="PTHR22648">
    <property type="entry name" value="TRANSCRIPTION TERMINATION FACTOR NUSA"/>
    <property type="match status" value="1"/>
</dbReference>
<dbReference type="NCBIfam" id="TIGR01953">
    <property type="entry name" value="NusA"/>
    <property type="match status" value="1"/>
</dbReference>
<evidence type="ECO:0000256" key="2">
    <source>
        <dbReference type="ARBA" id="ARBA00022490"/>
    </source>
</evidence>
<dbReference type="GO" id="GO:0003723">
    <property type="term" value="F:RNA binding"/>
    <property type="evidence" value="ECO:0007669"/>
    <property type="project" value="UniProtKB-KW"/>
</dbReference>
<dbReference type="Pfam" id="PF08529">
    <property type="entry name" value="NusA_N"/>
    <property type="match status" value="1"/>
</dbReference>
<dbReference type="SMART" id="SM00322">
    <property type="entry name" value="KH"/>
    <property type="match status" value="2"/>
</dbReference>
<dbReference type="GO" id="GO:0005829">
    <property type="term" value="C:cytosol"/>
    <property type="evidence" value="ECO:0007669"/>
    <property type="project" value="TreeGrafter"/>
</dbReference>
<evidence type="ECO:0000256" key="3">
    <source>
        <dbReference type="ARBA" id="ARBA00022814"/>
    </source>
</evidence>
<evidence type="ECO:0000256" key="5">
    <source>
        <dbReference type="ARBA" id="ARBA00023015"/>
    </source>
</evidence>
<keyword evidence="6" id="KW-0804">Transcription</keyword>
<dbReference type="Gene3D" id="1.10.150.20">
    <property type="entry name" value="5' to 3' exonuclease, C-terminal subdomain"/>
    <property type="match status" value="2"/>
</dbReference>
<organism evidence="8">
    <name type="scientific">marine metagenome</name>
    <dbReference type="NCBI Taxonomy" id="408172"/>
    <lineage>
        <taxon>unclassified sequences</taxon>
        <taxon>metagenomes</taxon>
        <taxon>ecological metagenomes</taxon>
    </lineage>
</organism>
<dbReference type="InterPro" id="IPR036555">
    <property type="entry name" value="NusA_N_sf"/>
</dbReference>